<protein>
    <submittedName>
        <fullName evidence="1">Uncharacterized protein</fullName>
    </submittedName>
</protein>
<accession>A0A2N4TJZ4</accession>
<proteinExistence type="predicted"/>
<dbReference type="AlphaFoldDB" id="A0A2N4TJZ4"/>
<evidence type="ECO:0000313" key="1">
    <source>
        <dbReference type="EMBL" id="PLC40015.1"/>
    </source>
</evidence>
<gene>
    <name evidence="1" type="ORF">C0Q88_25310</name>
</gene>
<dbReference type="RefSeq" id="WP_102067626.1">
    <property type="nucleotide sequence ID" value="NZ_PKQE01000009.1"/>
</dbReference>
<organism evidence="1 2">
    <name type="scientific">Ralstonia pickettii</name>
    <name type="common">Burkholderia pickettii</name>
    <dbReference type="NCBI Taxonomy" id="329"/>
    <lineage>
        <taxon>Bacteria</taxon>
        <taxon>Pseudomonadati</taxon>
        <taxon>Pseudomonadota</taxon>
        <taxon>Betaproteobacteria</taxon>
        <taxon>Burkholderiales</taxon>
        <taxon>Burkholderiaceae</taxon>
        <taxon>Ralstonia</taxon>
    </lineage>
</organism>
<name>A0A2N4TJZ4_RALPI</name>
<dbReference type="Proteomes" id="UP000234456">
    <property type="component" value="Unassembled WGS sequence"/>
</dbReference>
<comment type="caution">
    <text evidence="1">The sequence shown here is derived from an EMBL/GenBank/DDBJ whole genome shotgun (WGS) entry which is preliminary data.</text>
</comment>
<sequence>MQNVGRQTFETLRAEIEHLEATHPDRAIVLIETPPNVGVSSMSRTPQVRKSFLQSLSLHADGTIWFNAVPRARGSAGLWDASTMRIVVSDLPRAELRGIVPEWVQVTDV</sequence>
<dbReference type="EMBL" id="PKQE01000009">
    <property type="protein sequence ID" value="PLC40015.1"/>
    <property type="molecule type" value="Genomic_DNA"/>
</dbReference>
<reference evidence="1 2" key="1">
    <citation type="submission" date="2017-12" db="EMBL/GenBank/DDBJ databases">
        <title>Draft genome sequence of Ralstonia pickettii 52.</title>
        <authorList>
            <person name="Zheng B."/>
        </authorList>
    </citation>
    <scope>NUCLEOTIDE SEQUENCE [LARGE SCALE GENOMIC DNA]</scope>
    <source>
        <strain evidence="1 2">52</strain>
    </source>
</reference>
<evidence type="ECO:0000313" key="2">
    <source>
        <dbReference type="Proteomes" id="UP000234456"/>
    </source>
</evidence>